<dbReference type="STRING" id="1121950.SAMN02745243_02751"/>
<protein>
    <submittedName>
        <fullName evidence="1">Uncharacterized protein</fullName>
    </submittedName>
</protein>
<sequence length="60" mass="6959">MHITVKQGIDNCYMAHRYEHPGYEDDRCAGLKTLKVDGKPCETCMRCCLYYGNAPWNKDD</sequence>
<dbReference type="AlphaFoldDB" id="A0A1M6RPJ2"/>
<name>A0A1M6RPJ2_9FIRM</name>
<gene>
    <name evidence="1" type="ORF">SAMN02745243_02751</name>
</gene>
<keyword evidence="2" id="KW-1185">Reference proteome</keyword>
<reference evidence="1 2" key="1">
    <citation type="submission" date="2016-11" db="EMBL/GenBank/DDBJ databases">
        <authorList>
            <person name="Jaros S."/>
            <person name="Januszkiewicz K."/>
            <person name="Wedrychowicz H."/>
        </authorList>
    </citation>
    <scope>NUCLEOTIDE SEQUENCE [LARGE SCALE GENOMIC DNA]</scope>
    <source>
        <strain evidence="1 2">DSM 15480</strain>
    </source>
</reference>
<proteinExistence type="predicted"/>
<evidence type="ECO:0000313" key="1">
    <source>
        <dbReference type="EMBL" id="SHK34310.1"/>
    </source>
</evidence>
<dbReference type="EMBL" id="FQZY01000043">
    <property type="protein sequence ID" value="SHK34310.1"/>
    <property type="molecule type" value="Genomic_DNA"/>
</dbReference>
<accession>A0A1M6RPJ2</accession>
<evidence type="ECO:0000313" key="2">
    <source>
        <dbReference type="Proteomes" id="UP000184301"/>
    </source>
</evidence>
<organism evidence="1 2">
    <name type="scientific">Hespellia stercorisuis DSM 15480</name>
    <dbReference type="NCBI Taxonomy" id="1121950"/>
    <lineage>
        <taxon>Bacteria</taxon>
        <taxon>Bacillati</taxon>
        <taxon>Bacillota</taxon>
        <taxon>Clostridia</taxon>
        <taxon>Lachnospirales</taxon>
        <taxon>Lachnospiraceae</taxon>
        <taxon>Hespellia</taxon>
    </lineage>
</organism>
<dbReference type="Proteomes" id="UP000184301">
    <property type="component" value="Unassembled WGS sequence"/>
</dbReference>